<dbReference type="GO" id="GO:0016747">
    <property type="term" value="F:acyltransferase activity, transferring groups other than amino-acyl groups"/>
    <property type="evidence" value="ECO:0007669"/>
    <property type="project" value="InterPro"/>
</dbReference>
<feature type="domain" description="N-acetyltransferase" evidence="3">
    <location>
        <begin position="10"/>
        <end position="169"/>
    </location>
</feature>
<dbReference type="AlphaFoldDB" id="X1EHU1"/>
<gene>
    <name evidence="4" type="ORF">S03H2_19727</name>
</gene>
<protein>
    <recommendedName>
        <fullName evidence="3">N-acetyltransferase domain-containing protein</fullName>
    </recommendedName>
</protein>
<feature type="non-terminal residue" evidence="4">
    <location>
        <position position="225"/>
    </location>
</feature>
<evidence type="ECO:0000256" key="2">
    <source>
        <dbReference type="ARBA" id="ARBA00023315"/>
    </source>
</evidence>
<dbReference type="SUPFAM" id="SSF55729">
    <property type="entry name" value="Acyl-CoA N-acyltransferases (Nat)"/>
    <property type="match status" value="1"/>
</dbReference>
<name>X1EHU1_9ZZZZ</name>
<dbReference type="InterPro" id="IPR000182">
    <property type="entry name" value="GNAT_dom"/>
</dbReference>
<evidence type="ECO:0000256" key="1">
    <source>
        <dbReference type="ARBA" id="ARBA00022679"/>
    </source>
</evidence>
<organism evidence="4">
    <name type="scientific">marine sediment metagenome</name>
    <dbReference type="NCBI Taxonomy" id="412755"/>
    <lineage>
        <taxon>unclassified sequences</taxon>
        <taxon>metagenomes</taxon>
        <taxon>ecological metagenomes</taxon>
    </lineage>
</organism>
<evidence type="ECO:0000259" key="3">
    <source>
        <dbReference type="PROSITE" id="PS51186"/>
    </source>
</evidence>
<dbReference type="Pfam" id="PF00583">
    <property type="entry name" value="Acetyltransf_1"/>
    <property type="match status" value="1"/>
</dbReference>
<accession>X1EHU1</accession>
<comment type="caution">
    <text evidence="4">The sequence shown here is derived from an EMBL/GenBank/DDBJ whole genome shotgun (WGS) entry which is preliminary data.</text>
</comment>
<dbReference type="PROSITE" id="PS51186">
    <property type="entry name" value="GNAT"/>
    <property type="match status" value="1"/>
</dbReference>
<dbReference type="EMBL" id="BARU01010331">
    <property type="protein sequence ID" value="GAH32162.1"/>
    <property type="molecule type" value="Genomic_DNA"/>
</dbReference>
<proteinExistence type="predicted"/>
<dbReference type="InterPro" id="IPR016181">
    <property type="entry name" value="Acyl_CoA_acyltransferase"/>
</dbReference>
<sequence>MKSTDKTSTPGIRELRSEESDEFVALMELAFKNSIEEDRLNSDEIRKLMKKIRTPVYKIITRAIGMRIEFYVAEVEDNIASGILLNIEKDEVYVGDLMTHPNYRRQGLARELLQLSFRRARELGVKKVSLGARADNVDAVGLYTSEGFETTYHSGRFALDSVIEGTTGTSSDLTIQEVSKISFQDIDAMLDDCFPASHLEVQGREKFVKDYFPSRAMRFKGEFRP</sequence>
<dbReference type="PANTHER" id="PTHR43420">
    <property type="entry name" value="ACETYLTRANSFERASE"/>
    <property type="match status" value="1"/>
</dbReference>
<dbReference type="Gene3D" id="3.40.630.30">
    <property type="match status" value="1"/>
</dbReference>
<reference evidence="4" key="1">
    <citation type="journal article" date="2014" name="Front. Microbiol.">
        <title>High frequency of phylogenetically diverse reductive dehalogenase-homologous genes in deep subseafloor sedimentary metagenomes.</title>
        <authorList>
            <person name="Kawai M."/>
            <person name="Futagami T."/>
            <person name="Toyoda A."/>
            <person name="Takaki Y."/>
            <person name="Nishi S."/>
            <person name="Hori S."/>
            <person name="Arai W."/>
            <person name="Tsubouchi T."/>
            <person name="Morono Y."/>
            <person name="Uchiyama I."/>
            <person name="Ito T."/>
            <person name="Fujiyama A."/>
            <person name="Inagaki F."/>
            <person name="Takami H."/>
        </authorList>
    </citation>
    <scope>NUCLEOTIDE SEQUENCE</scope>
    <source>
        <strain evidence="4">Expedition CK06-06</strain>
    </source>
</reference>
<dbReference type="CDD" id="cd04301">
    <property type="entry name" value="NAT_SF"/>
    <property type="match status" value="1"/>
</dbReference>
<evidence type="ECO:0000313" key="4">
    <source>
        <dbReference type="EMBL" id="GAH32162.1"/>
    </source>
</evidence>
<keyword evidence="2" id="KW-0012">Acyltransferase</keyword>
<keyword evidence="1" id="KW-0808">Transferase</keyword>
<dbReference type="InterPro" id="IPR050680">
    <property type="entry name" value="YpeA/RimI_acetyltransf"/>
</dbReference>